<accession>A0ABT8FH52</accession>
<dbReference type="InterPro" id="IPR029062">
    <property type="entry name" value="Class_I_gatase-like"/>
</dbReference>
<dbReference type="PANTHER" id="PTHR42695">
    <property type="entry name" value="GLUTAMINE AMIDOTRANSFERASE YLR126C-RELATED"/>
    <property type="match status" value="1"/>
</dbReference>
<keyword evidence="3" id="KW-1185">Reference proteome</keyword>
<comment type="caution">
    <text evidence="2">The sequence shown here is derived from an EMBL/GenBank/DDBJ whole genome shotgun (WGS) entry which is preliminary data.</text>
</comment>
<evidence type="ECO:0000313" key="2">
    <source>
        <dbReference type="EMBL" id="MDN4174019.1"/>
    </source>
</evidence>
<keyword evidence="2" id="KW-0378">Hydrolase</keyword>
<organism evidence="2 3">
    <name type="scientific">Nocardioides oceani</name>
    <dbReference type="NCBI Taxonomy" id="3058369"/>
    <lineage>
        <taxon>Bacteria</taxon>
        <taxon>Bacillati</taxon>
        <taxon>Actinomycetota</taxon>
        <taxon>Actinomycetes</taxon>
        <taxon>Propionibacteriales</taxon>
        <taxon>Nocardioidaceae</taxon>
        <taxon>Nocardioides</taxon>
    </lineage>
</organism>
<dbReference type="PANTHER" id="PTHR42695:SF5">
    <property type="entry name" value="GLUTAMINE AMIDOTRANSFERASE YLR126C-RELATED"/>
    <property type="match status" value="1"/>
</dbReference>
<dbReference type="CDD" id="cd01741">
    <property type="entry name" value="GATase1_1"/>
    <property type="match status" value="1"/>
</dbReference>
<dbReference type="PROSITE" id="PS51273">
    <property type="entry name" value="GATASE_TYPE_1"/>
    <property type="match status" value="1"/>
</dbReference>
<sequence>MSGPRVLVVEHDRDCPPALVGEWLAAAGCELEVVRPYAVAQLPERLAHDALVVLGGPMGAMDEDRHPWLGPTKEIVREAAAAGVPTLGICLGHQLVATALGGSVAPNPRGQQLGLLEVGWTDAAADDPLVGGLAAGARRGVHWNDDVVTALPEGAVVLARTADGDVQAARFAPSVWGVQLHPEVTAEVLRPWAEDDRGSHEARGIDQDRLLADIEVARPELDAAWEPVARRFAELAARGAGEAG</sequence>
<dbReference type="Proteomes" id="UP001168620">
    <property type="component" value="Unassembled WGS sequence"/>
</dbReference>
<protein>
    <submittedName>
        <fullName evidence="2">Type 1 glutamine amidotransferase</fullName>
        <ecNumber evidence="2">3.4.-.-</ecNumber>
    </submittedName>
</protein>
<dbReference type="RefSeq" id="WP_300953117.1">
    <property type="nucleotide sequence ID" value="NZ_JAUHJQ010000005.1"/>
</dbReference>
<dbReference type="SUPFAM" id="SSF52317">
    <property type="entry name" value="Class I glutamine amidotransferase-like"/>
    <property type="match status" value="1"/>
</dbReference>
<dbReference type="Gene3D" id="3.40.50.880">
    <property type="match status" value="1"/>
</dbReference>
<dbReference type="EMBL" id="JAUHJQ010000005">
    <property type="protein sequence ID" value="MDN4174019.1"/>
    <property type="molecule type" value="Genomic_DNA"/>
</dbReference>
<dbReference type="Pfam" id="PF00117">
    <property type="entry name" value="GATase"/>
    <property type="match status" value="1"/>
</dbReference>
<dbReference type="GO" id="GO:0016787">
    <property type="term" value="F:hydrolase activity"/>
    <property type="evidence" value="ECO:0007669"/>
    <property type="project" value="UniProtKB-KW"/>
</dbReference>
<dbReference type="EC" id="3.4.-.-" evidence="2"/>
<name>A0ABT8FH52_9ACTN</name>
<evidence type="ECO:0000259" key="1">
    <source>
        <dbReference type="Pfam" id="PF00117"/>
    </source>
</evidence>
<dbReference type="InterPro" id="IPR044992">
    <property type="entry name" value="ChyE-like"/>
</dbReference>
<evidence type="ECO:0000313" key="3">
    <source>
        <dbReference type="Proteomes" id="UP001168620"/>
    </source>
</evidence>
<gene>
    <name evidence="2" type="ORF">QWY28_13745</name>
</gene>
<dbReference type="InterPro" id="IPR017926">
    <property type="entry name" value="GATASE"/>
</dbReference>
<feature type="domain" description="Glutamine amidotransferase" evidence="1">
    <location>
        <begin position="24"/>
        <end position="187"/>
    </location>
</feature>
<proteinExistence type="predicted"/>
<reference evidence="2" key="1">
    <citation type="submission" date="2023-06" db="EMBL/GenBank/DDBJ databases">
        <title>Draft genome sequence of Nocardioides sp. SOB77.</title>
        <authorList>
            <person name="Zhang G."/>
        </authorList>
    </citation>
    <scope>NUCLEOTIDE SEQUENCE</scope>
    <source>
        <strain evidence="2">SOB77</strain>
    </source>
</reference>
<keyword evidence="2" id="KW-0315">Glutamine amidotransferase</keyword>